<proteinExistence type="predicted"/>
<protein>
    <submittedName>
        <fullName evidence="3">Uncharacterized protein</fullName>
    </submittedName>
</protein>
<evidence type="ECO:0000256" key="1">
    <source>
        <dbReference type="SAM" id="SignalP"/>
    </source>
</evidence>
<accession>A0A914ZHN8</accession>
<dbReference type="AlphaFoldDB" id="A0A914ZHN8"/>
<keyword evidence="2" id="KW-1185">Reference proteome</keyword>
<name>A0A914ZHN8_PARUN</name>
<organism evidence="2 3">
    <name type="scientific">Parascaris univalens</name>
    <name type="common">Nematode worm</name>
    <dbReference type="NCBI Taxonomy" id="6257"/>
    <lineage>
        <taxon>Eukaryota</taxon>
        <taxon>Metazoa</taxon>
        <taxon>Ecdysozoa</taxon>
        <taxon>Nematoda</taxon>
        <taxon>Chromadorea</taxon>
        <taxon>Rhabditida</taxon>
        <taxon>Spirurina</taxon>
        <taxon>Ascaridomorpha</taxon>
        <taxon>Ascaridoidea</taxon>
        <taxon>Ascarididae</taxon>
        <taxon>Parascaris</taxon>
    </lineage>
</organism>
<keyword evidence="1" id="KW-0732">Signal</keyword>
<reference evidence="3" key="1">
    <citation type="submission" date="2022-11" db="UniProtKB">
        <authorList>
            <consortium name="WormBaseParasite"/>
        </authorList>
    </citation>
    <scope>IDENTIFICATION</scope>
</reference>
<sequence>MLFTFATIVFLLTAACSVVDNEGNSTGYEPHGEYGSKEELIRRNFYWYTKHKYERVKNRVVPMALDRHSAKDALCEILVNTFSCDDIRTALTNYSGYMPMDDPEGLL</sequence>
<feature type="chain" id="PRO_5036972445" evidence="1">
    <location>
        <begin position="18"/>
        <end position="107"/>
    </location>
</feature>
<evidence type="ECO:0000313" key="2">
    <source>
        <dbReference type="Proteomes" id="UP000887569"/>
    </source>
</evidence>
<dbReference type="WBParaSite" id="PgB02X_g206_t01">
    <property type="protein sequence ID" value="PgB02X_g206_t01"/>
    <property type="gene ID" value="PgB02X_g206"/>
</dbReference>
<dbReference type="Proteomes" id="UP000887569">
    <property type="component" value="Unplaced"/>
</dbReference>
<evidence type="ECO:0000313" key="3">
    <source>
        <dbReference type="WBParaSite" id="PgB02X_g206_t01"/>
    </source>
</evidence>
<feature type="signal peptide" evidence="1">
    <location>
        <begin position="1"/>
        <end position="17"/>
    </location>
</feature>